<dbReference type="GO" id="GO:0015179">
    <property type="term" value="F:L-amino acid transmembrane transporter activity"/>
    <property type="evidence" value="ECO:0007669"/>
    <property type="project" value="TreeGrafter"/>
</dbReference>
<evidence type="ECO:0000313" key="8">
    <source>
        <dbReference type="Proteomes" id="UP001258017"/>
    </source>
</evidence>
<feature type="transmembrane region" description="Helical" evidence="5">
    <location>
        <begin position="385"/>
        <end position="402"/>
    </location>
</feature>
<evidence type="ECO:0000313" key="7">
    <source>
        <dbReference type="EMBL" id="KAK2589151.1"/>
    </source>
</evidence>
<dbReference type="Proteomes" id="UP001258017">
    <property type="component" value="Unassembled WGS sequence"/>
</dbReference>
<dbReference type="GO" id="GO:0005774">
    <property type="term" value="C:vacuolar membrane"/>
    <property type="evidence" value="ECO:0007669"/>
    <property type="project" value="TreeGrafter"/>
</dbReference>
<evidence type="ECO:0000256" key="5">
    <source>
        <dbReference type="SAM" id="Phobius"/>
    </source>
</evidence>
<feature type="transmembrane region" description="Helical" evidence="5">
    <location>
        <begin position="408"/>
        <end position="428"/>
    </location>
</feature>
<comment type="caution">
    <text evidence="7">The sequence shown here is derived from an EMBL/GenBank/DDBJ whole genome shotgun (WGS) entry which is preliminary data.</text>
</comment>
<evidence type="ECO:0000256" key="4">
    <source>
        <dbReference type="ARBA" id="ARBA00023136"/>
    </source>
</evidence>
<reference evidence="7" key="1">
    <citation type="submission" date="2021-08" db="EMBL/GenBank/DDBJ databases">
        <authorList>
            <person name="Misof B."/>
            <person name="Oliver O."/>
            <person name="Podsiadlowski L."/>
            <person name="Donath A."/>
            <person name="Peters R."/>
            <person name="Mayer C."/>
            <person name="Rust J."/>
            <person name="Gunkel S."/>
            <person name="Lesny P."/>
            <person name="Martin S."/>
            <person name="Oeyen J.P."/>
            <person name="Petersen M."/>
            <person name="Panagiotis P."/>
            <person name="Wilbrandt J."/>
            <person name="Tanja T."/>
        </authorList>
    </citation>
    <scope>NUCLEOTIDE SEQUENCE</scope>
    <source>
        <strain evidence="7">GBR_01_08_01A</strain>
        <tissue evidence="7">Thorax + abdomen</tissue>
    </source>
</reference>
<dbReference type="PANTHER" id="PTHR22950:SF494">
    <property type="entry name" value="GH04538P"/>
    <property type="match status" value="1"/>
</dbReference>
<dbReference type="InterPro" id="IPR013057">
    <property type="entry name" value="AA_transpt_TM"/>
</dbReference>
<feature type="transmembrane region" description="Helical" evidence="5">
    <location>
        <begin position="449"/>
        <end position="467"/>
    </location>
</feature>
<evidence type="ECO:0000256" key="3">
    <source>
        <dbReference type="ARBA" id="ARBA00022989"/>
    </source>
</evidence>
<name>A0AAD9S063_9HYME</name>
<feature type="transmembrane region" description="Helical" evidence="5">
    <location>
        <begin position="159"/>
        <end position="184"/>
    </location>
</feature>
<dbReference type="PANTHER" id="PTHR22950">
    <property type="entry name" value="AMINO ACID TRANSPORTER"/>
    <property type="match status" value="1"/>
</dbReference>
<protein>
    <recommendedName>
        <fullName evidence="6">Amino acid transporter transmembrane domain-containing protein</fullName>
    </recommendedName>
</protein>
<dbReference type="AlphaFoldDB" id="A0AAD9S063"/>
<evidence type="ECO:0000256" key="2">
    <source>
        <dbReference type="ARBA" id="ARBA00022692"/>
    </source>
</evidence>
<evidence type="ECO:0000256" key="1">
    <source>
        <dbReference type="ARBA" id="ARBA00004141"/>
    </source>
</evidence>
<feature type="transmembrane region" description="Helical" evidence="5">
    <location>
        <begin position="196"/>
        <end position="214"/>
    </location>
</feature>
<feature type="transmembrane region" description="Helical" evidence="5">
    <location>
        <begin position="265"/>
        <end position="283"/>
    </location>
</feature>
<organism evidence="7 8">
    <name type="scientific">Odynerus spinipes</name>
    <dbReference type="NCBI Taxonomy" id="1348599"/>
    <lineage>
        <taxon>Eukaryota</taxon>
        <taxon>Metazoa</taxon>
        <taxon>Ecdysozoa</taxon>
        <taxon>Arthropoda</taxon>
        <taxon>Hexapoda</taxon>
        <taxon>Insecta</taxon>
        <taxon>Pterygota</taxon>
        <taxon>Neoptera</taxon>
        <taxon>Endopterygota</taxon>
        <taxon>Hymenoptera</taxon>
        <taxon>Apocrita</taxon>
        <taxon>Aculeata</taxon>
        <taxon>Vespoidea</taxon>
        <taxon>Vespidae</taxon>
        <taxon>Eumeninae</taxon>
        <taxon>Odynerus</taxon>
    </lineage>
</organism>
<proteinExistence type="predicted"/>
<comment type="subcellular location">
    <subcellularLocation>
        <location evidence="1">Membrane</location>
        <topology evidence="1">Multi-pass membrane protein</topology>
    </subcellularLocation>
</comment>
<keyword evidence="4 5" id="KW-0472">Membrane</keyword>
<dbReference type="EMBL" id="JAIFRP010000002">
    <property type="protein sequence ID" value="KAK2589151.1"/>
    <property type="molecule type" value="Genomic_DNA"/>
</dbReference>
<keyword evidence="8" id="KW-1185">Reference proteome</keyword>
<feature type="domain" description="Amino acid transporter transmembrane" evidence="6">
    <location>
        <begin position="71"/>
        <end position="467"/>
    </location>
</feature>
<feature type="transmembrane region" description="Helical" evidence="5">
    <location>
        <begin position="221"/>
        <end position="245"/>
    </location>
</feature>
<evidence type="ECO:0000259" key="6">
    <source>
        <dbReference type="Pfam" id="PF01490"/>
    </source>
</evidence>
<accession>A0AAD9S063</accession>
<feature type="transmembrane region" description="Helical" evidence="5">
    <location>
        <begin position="295"/>
        <end position="322"/>
    </location>
</feature>
<dbReference type="Pfam" id="PF01490">
    <property type="entry name" value="Aa_trans"/>
    <property type="match status" value="1"/>
</dbReference>
<keyword evidence="3 5" id="KW-1133">Transmembrane helix</keyword>
<feature type="transmembrane region" description="Helical" evidence="5">
    <location>
        <begin position="96"/>
        <end position="118"/>
    </location>
</feature>
<sequence length="476" mass="51966">MELRGRLNIVIQQAIMGKMEKDAESSGNSMKDFNSSTKIATITIGDYNEKDEFYDPFEHRDKKHANSDVGSLAHLLKSSLGTGILAMPNAIRNGGLIIGGLGTIIIGIICAHCVHILVRSSHVLCKRTKTPKMTYADTAYAAFLCGPKPLRPWANASRIFVNTALCATYVGGACVYIGFIGTTIHQIAEHYSGPNTINKGSMMLTLIPAVVLLGQVRNLKYMVPFSMVANVSMMVGFTATLYFIFRDIKPIDTVDLFSRPAQLPIFFATVVFAIEGIGVVMPVENSMEKPQHFLGCPGVLNITMSIVVTLYAVIGVFGYLAYGAETEAIVTLNLPADDIVGQAVKLLIGLAVLFTYGLQLFVPLEIMWNSIRTKFSHKYEALAETTLRTLIVLLTVGIAVGVQELEAFISLVGAIFFSILGVSIPAIVETISCWDGHLGTFKWRLIKNSILLIFSMMALGFGTWISIEQIIEAYKT</sequence>
<feature type="transmembrane region" description="Helical" evidence="5">
    <location>
        <begin position="342"/>
        <end position="364"/>
    </location>
</feature>
<reference evidence="7" key="2">
    <citation type="journal article" date="2023" name="Commun. Biol.">
        <title>Intrasexual cuticular hydrocarbon dimorphism in a wasp sheds light on hydrocarbon biosynthesis genes in Hymenoptera.</title>
        <authorList>
            <person name="Moris V.C."/>
            <person name="Podsiadlowski L."/>
            <person name="Martin S."/>
            <person name="Oeyen J.P."/>
            <person name="Donath A."/>
            <person name="Petersen M."/>
            <person name="Wilbrandt J."/>
            <person name="Misof B."/>
            <person name="Liedtke D."/>
            <person name="Thamm M."/>
            <person name="Scheiner R."/>
            <person name="Schmitt T."/>
            <person name="Niehuis O."/>
        </authorList>
    </citation>
    <scope>NUCLEOTIDE SEQUENCE</scope>
    <source>
        <strain evidence="7">GBR_01_08_01A</strain>
    </source>
</reference>
<keyword evidence="2 5" id="KW-0812">Transmembrane</keyword>
<gene>
    <name evidence="7" type="ORF">KPH14_001969</name>
</gene>